<evidence type="ECO:0000313" key="1">
    <source>
        <dbReference type="EMBL" id="GGZ25138.1"/>
    </source>
</evidence>
<accession>A0A918PYI8</accession>
<dbReference type="SUPFAM" id="SSF55961">
    <property type="entry name" value="Bet v1-like"/>
    <property type="match status" value="1"/>
</dbReference>
<dbReference type="Gene3D" id="3.30.530.20">
    <property type="match status" value="1"/>
</dbReference>
<protein>
    <recommendedName>
        <fullName evidence="3">Polyketide cyclase / dehydrase and lipid transport</fullName>
    </recommendedName>
</protein>
<gene>
    <name evidence="1" type="ORF">GCM10007049_17020</name>
</gene>
<name>A0A918PYI8_9BACT</name>
<dbReference type="EMBL" id="BMWX01000003">
    <property type="protein sequence ID" value="GGZ25138.1"/>
    <property type="molecule type" value="Genomic_DNA"/>
</dbReference>
<evidence type="ECO:0000313" key="2">
    <source>
        <dbReference type="Proteomes" id="UP000619457"/>
    </source>
</evidence>
<proteinExistence type="predicted"/>
<organism evidence="1 2">
    <name type="scientific">Echinicola pacifica</name>
    <dbReference type="NCBI Taxonomy" id="346377"/>
    <lineage>
        <taxon>Bacteria</taxon>
        <taxon>Pseudomonadati</taxon>
        <taxon>Bacteroidota</taxon>
        <taxon>Cytophagia</taxon>
        <taxon>Cytophagales</taxon>
        <taxon>Cyclobacteriaceae</taxon>
        <taxon>Echinicola</taxon>
    </lineage>
</organism>
<reference evidence="1" key="1">
    <citation type="journal article" date="2014" name="Int. J. Syst. Evol. Microbiol.">
        <title>Complete genome sequence of Corynebacterium casei LMG S-19264T (=DSM 44701T), isolated from a smear-ripened cheese.</title>
        <authorList>
            <consortium name="US DOE Joint Genome Institute (JGI-PGF)"/>
            <person name="Walter F."/>
            <person name="Albersmeier A."/>
            <person name="Kalinowski J."/>
            <person name="Ruckert C."/>
        </authorList>
    </citation>
    <scope>NUCLEOTIDE SEQUENCE</scope>
    <source>
        <strain evidence="1">KCTC 12368</strain>
    </source>
</reference>
<evidence type="ECO:0008006" key="3">
    <source>
        <dbReference type="Google" id="ProtNLM"/>
    </source>
</evidence>
<dbReference type="PANTHER" id="PTHR36166:SF1">
    <property type="entry name" value="SRPBCC DOMAIN-CONTAINING PROTEIN"/>
    <property type="match status" value="1"/>
</dbReference>
<comment type="caution">
    <text evidence="1">The sequence shown here is derived from an EMBL/GenBank/DDBJ whole genome shotgun (WGS) entry which is preliminary data.</text>
</comment>
<dbReference type="AlphaFoldDB" id="A0A918PYI8"/>
<reference evidence="1" key="2">
    <citation type="submission" date="2020-09" db="EMBL/GenBank/DDBJ databases">
        <authorList>
            <person name="Sun Q."/>
            <person name="Kim S."/>
        </authorList>
    </citation>
    <scope>NUCLEOTIDE SEQUENCE</scope>
    <source>
        <strain evidence="1">KCTC 12368</strain>
    </source>
</reference>
<dbReference type="Pfam" id="PF10604">
    <property type="entry name" value="Polyketide_cyc2"/>
    <property type="match status" value="1"/>
</dbReference>
<dbReference type="CDD" id="cd07822">
    <property type="entry name" value="SRPBCC_4"/>
    <property type="match status" value="1"/>
</dbReference>
<dbReference type="PANTHER" id="PTHR36166">
    <property type="entry name" value="CHROMOSOME 9, WHOLE GENOME SHOTGUN SEQUENCE"/>
    <property type="match status" value="1"/>
</dbReference>
<dbReference type="Proteomes" id="UP000619457">
    <property type="component" value="Unassembled WGS sequence"/>
</dbReference>
<sequence>MGPTYYDMKKQISTSIRIETSPKVIWDILIDFNAYPEWNPFIRSISGKLTLGAKLKVALMGMNFKPQIMELIPNKSFIWLGHLGMKGLFDGEHKFHVIDNGDGSSTFEQSERFSGILVRLFSSSLDKNTKNGFIEMNEKLKLRAEHRSLSNDK</sequence>
<dbReference type="InterPro" id="IPR019587">
    <property type="entry name" value="Polyketide_cyclase/dehydratase"/>
</dbReference>
<keyword evidence="2" id="KW-1185">Reference proteome</keyword>
<dbReference type="InterPro" id="IPR023393">
    <property type="entry name" value="START-like_dom_sf"/>
</dbReference>